<evidence type="ECO:0000259" key="5">
    <source>
        <dbReference type="PROSITE" id="PS51194"/>
    </source>
</evidence>
<evidence type="ECO:0000256" key="1">
    <source>
        <dbReference type="ARBA" id="ARBA00022801"/>
    </source>
</evidence>
<keyword evidence="7" id="KW-1185">Reference proteome</keyword>
<dbReference type="InterPro" id="IPR014001">
    <property type="entry name" value="Helicase_ATP-bd"/>
</dbReference>
<organism evidence="6 7">
    <name type="scientific">Bacillus selenitireducens (strain ATCC 700615 / DSM 15326 / MLS10)</name>
    <dbReference type="NCBI Taxonomy" id="439292"/>
    <lineage>
        <taxon>Bacteria</taxon>
        <taxon>Bacillati</taxon>
        <taxon>Bacillota</taxon>
        <taxon>Bacilli</taxon>
        <taxon>Bacillales</taxon>
        <taxon>Bacillaceae</taxon>
        <taxon>Salisediminibacterium</taxon>
    </lineage>
</organism>
<evidence type="ECO:0000313" key="6">
    <source>
        <dbReference type="EMBL" id="ADH98478.1"/>
    </source>
</evidence>
<dbReference type="PANTHER" id="PTHR10799">
    <property type="entry name" value="SNF2/RAD54 HELICASE FAMILY"/>
    <property type="match status" value="1"/>
</dbReference>
<dbReference type="SMART" id="SM00490">
    <property type="entry name" value="HELICc"/>
    <property type="match status" value="1"/>
</dbReference>
<dbReference type="SMART" id="SM00487">
    <property type="entry name" value="DEXDc"/>
    <property type="match status" value="1"/>
</dbReference>
<dbReference type="GO" id="GO:0008270">
    <property type="term" value="F:zinc ion binding"/>
    <property type="evidence" value="ECO:0007669"/>
    <property type="project" value="UniProtKB-KW"/>
</dbReference>
<evidence type="ECO:0000259" key="4">
    <source>
        <dbReference type="PROSITE" id="PS51192"/>
    </source>
</evidence>
<evidence type="ECO:0000259" key="3">
    <source>
        <dbReference type="PROSITE" id="PS50966"/>
    </source>
</evidence>
<feature type="domain" description="Helicase ATP-binding" evidence="4">
    <location>
        <begin position="659"/>
        <end position="825"/>
    </location>
</feature>
<keyword evidence="1" id="KW-0378">Hydrolase</keyword>
<dbReference type="EMBL" id="CP001791">
    <property type="protein sequence ID" value="ADH98478.1"/>
    <property type="molecule type" value="Genomic_DNA"/>
</dbReference>
<keyword evidence="2" id="KW-0863">Zinc-finger</keyword>
<dbReference type="Pfam" id="PF00271">
    <property type="entry name" value="Helicase_C"/>
    <property type="match status" value="1"/>
</dbReference>
<evidence type="ECO:0000313" key="7">
    <source>
        <dbReference type="Proteomes" id="UP000000271"/>
    </source>
</evidence>
<dbReference type="InterPro" id="IPR007527">
    <property type="entry name" value="Znf_SWIM"/>
</dbReference>
<reference evidence="6" key="1">
    <citation type="submission" date="2009-10" db="EMBL/GenBank/DDBJ databases">
        <title>Complete sequence of Bacillus selenitireducens MLS10.</title>
        <authorList>
            <consortium name="US DOE Joint Genome Institute"/>
            <person name="Lucas S."/>
            <person name="Copeland A."/>
            <person name="Lapidus A."/>
            <person name="Glavina del Rio T."/>
            <person name="Dalin E."/>
            <person name="Tice H."/>
            <person name="Bruce D."/>
            <person name="Goodwin L."/>
            <person name="Pitluck S."/>
            <person name="Sims D."/>
            <person name="Brettin T."/>
            <person name="Detter J.C."/>
            <person name="Han C."/>
            <person name="Larimer F."/>
            <person name="Land M."/>
            <person name="Hauser L."/>
            <person name="Kyrpides N."/>
            <person name="Ovchinnikova G."/>
            <person name="Stolz J."/>
        </authorList>
    </citation>
    <scope>NUCLEOTIDE SEQUENCE [LARGE SCALE GENOMIC DNA]</scope>
    <source>
        <strain evidence="6">MLS10</strain>
    </source>
</reference>
<dbReference type="Gene3D" id="3.40.50.10810">
    <property type="entry name" value="Tandem AAA-ATPase domain"/>
    <property type="match status" value="1"/>
</dbReference>
<dbReference type="PROSITE" id="PS50966">
    <property type="entry name" value="ZF_SWIM"/>
    <property type="match status" value="1"/>
</dbReference>
<protein>
    <submittedName>
        <fullName evidence="6">SNF2-related protein</fullName>
    </submittedName>
</protein>
<dbReference type="Proteomes" id="UP000000271">
    <property type="component" value="Chromosome"/>
</dbReference>
<dbReference type="PROSITE" id="PS51194">
    <property type="entry name" value="HELICASE_CTER"/>
    <property type="match status" value="1"/>
</dbReference>
<dbReference type="OrthoDB" id="9760715at2"/>
<dbReference type="GO" id="GO:0005524">
    <property type="term" value="F:ATP binding"/>
    <property type="evidence" value="ECO:0007669"/>
    <property type="project" value="InterPro"/>
</dbReference>
<dbReference type="CDD" id="cd18793">
    <property type="entry name" value="SF2_C_SNF"/>
    <property type="match status" value="1"/>
</dbReference>
<dbReference type="InterPro" id="IPR013663">
    <property type="entry name" value="Helicase_SWF/SNF/SWI_bac"/>
</dbReference>
<dbReference type="PROSITE" id="PS51192">
    <property type="entry name" value="HELICASE_ATP_BIND_1"/>
    <property type="match status" value="1"/>
</dbReference>
<keyword evidence="2" id="KW-0862">Zinc</keyword>
<dbReference type="InterPro" id="IPR000330">
    <property type="entry name" value="SNF2_N"/>
</dbReference>
<feature type="domain" description="Helicase C-terminal" evidence="5">
    <location>
        <begin position="938"/>
        <end position="1092"/>
    </location>
</feature>
<dbReference type="HOGENOM" id="CLU_000315_21_1_9"/>
<keyword evidence="2" id="KW-0479">Metal-binding</keyword>
<dbReference type="InterPro" id="IPR001650">
    <property type="entry name" value="Helicase_C-like"/>
</dbReference>
<gene>
    <name evidence="6" type="ordered locus">Bsel_0956</name>
</gene>
<sequence>MITIEQIEERYSAVIVRRGEAYVKENRVETVNWNEHKQELYAKVKGTENYHLKVFVKDGKIIDENCTCQAYYTYLECKHITAALIAFSNSFKTGGTAEDHISKLYRSMFKEDMWADSGKPRRPVQAVPKMNTDAGQMLIQHVSGIMQEPLQLPVSAHVQEPEPLTLESLIFLIPEASTQLTSIAMELKAGTDRLYKVKDIREFLSAFKHGREYFFTKNFSYQPERHLVSDRHSDLLTRLWEIAENESYFDTSTRYYIRKKQLNIPPAYVSEVLQMVEADGAMTYDETGSSLYELEKAGGQLPLSFSVVREDGVLRLNASSVLDVSLISDCRHLYHQGDLYELTERQFSILQTIRLQLKRSRLQWEGVVHFDRSHEEDFFTHLLPKLELLGPVTLSDDALIHVNYQPMRGEVYLDLTNDYRLTADVAYHYGDTVIRPFERTGPAQDAAKRLVRDTEHEQRIMTVIEQADFRVHGSELYLEEEEAQYLFLFELLPYLAKEADIFYSSSLKNILDTDPPSPVVELNYVESGNYLEAGFELPGVSKEELANIIGAIVEKKRFYRLDTGELMALKHDQFAQVESLVTGMQLNPDELVDGKLRLPGYRSLEAEELLRTEGKARYSRAFRDLLEAIRHPSTGVTPLPEGLNADLRDYQVTGFQWLTSLAHYGFGGVLADDMGLGKTLQAIAYLLYEKEEAVKQGIPFHQALVIAPASLTYNWKNELEKFAPSLSVLVMDGVKDDRIDAFNEAEDKDVVITSYPKVRQDSMALMQRQFGTLILDESQAIKNPLTKVAKAVKLLPAARRFALSGTPVENRLEELWAVFDAVMPGLFPGKKAFNQLSEGTVSRMSRPFILRRLKQDVLTELPDKIESVQYSDLTDDQKALYLAYLERIQGEAARAIASDGFQESRMKILAGLTRLRQLCCHPSLFIEDYKGESGKLNDLKELVANAVENGRRLLIFSQFSSMLTMMKDVLEEEGYSLFYLDGQTPGKDRVDMAERFNQGEKELFLISLKAGGTGLNLPGADLVVLYDLWWNPAVEEQAAGRAHRMGQKKVVQVIRMVSEGTIEEKIHALQQRKRELIDTVIQPGETSISSLSEDDIRELLTI</sequence>
<dbReference type="AlphaFoldDB" id="D6Y087"/>
<dbReference type="GO" id="GO:0016787">
    <property type="term" value="F:hydrolase activity"/>
    <property type="evidence" value="ECO:0007669"/>
    <property type="project" value="UniProtKB-KW"/>
</dbReference>
<dbReference type="eggNOG" id="COG0553">
    <property type="taxonomic scope" value="Bacteria"/>
</dbReference>
<accession>D6Y087</accession>
<dbReference type="eggNOG" id="COG4715">
    <property type="taxonomic scope" value="Bacteria"/>
</dbReference>
<dbReference type="InterPro" id="IPR027417">
    <property type="entry name" value="P-loop_NTPase"/>
</dbReference>
<name>D6Y087_BACIE</name>
<dbReference type="Gene3D" id="3.40.50.300">
    <property type="entry name" value="P-loop containing nucleotide triphosphate hydrolases"/>
    <property type="match status" value="1"/>
</dbReference>
<dbReference type="Pfam" id="PF08455">
    <property type="entry name" value="SNF2_assoc"/>
    <property type="match status" value="1"/>
</dbReference>
<proteinExistence type="predicted"/>
<dbReference type="Pfam" id="PF00176">
    <property type="entry name" value="SNF2-rel_dom"/>
    <property type="match status" value="1"/>
</dbReference>
<dbReference type="RefSeq" id="WP_013171903.1">
    <property type="nucleotide sequence ID" value="NC_014219.1"/>
</dbReference>
<dbReference type="FunFam" id="3.40.50.300:FF:000533">
    <property type="entry name" value="Helicase, Snf2 family"/>
    <property type="match status" value="1"/>
</dbReference>
<dbReference type="InterPro" id="IPR038718">
    <property type="entry name" value="SNF2-like_sf"/>
</dbReference>
<dbReference type="KEGG" id="bse:Bsel_0956"/>
<evidence type="ECO:0000256" key="2">
    <source>
        <dbReference type="PROSITE-ProRule" id="PRU00325"/>
    </source>
</evidence>
<dbReference type="InterPro" id="IPR049730">
    <property type="entry name" value="SNF2/RAD54-like_C"/>
</dbReference>
<dbReference type="STRING" id="439292.Bsel_0956"/>
<dbReference type="SUPFAM" id="SSF52540">
    <property type="entry name" value="P-loop containing nucleoside triphosphate hydrolases"/>
    <property type="match status" value="2"/>
</dbReference>
<feature type="domain" description="SWIM-type" evidence="3">
    <location>
        <begin position="50"/>
        <end position="88"/>
    </location>
</feature>